<dbReference type="HOGENOM" id="CLU_001265_5_12_1"/>
<protein>
    <recommendedName>
        <fullName evidence="11">Major facilitator superfamily (MFS) profile domain-containing protein</fullName>
    </recommendedName>
</protein>
<gene>
    <name evidence="9" type="primary">20215591</name>
    <name evidence="8" type="ORF">HELRODRAFT_78664</name>
</gene>
<dbReference type="PANTHER" id="PTHR23505">
    <property type="entry name" value="SPINSTER"/>
    <property type="match status" value="1"/>
</dbReference>
<evidence type="ECO:0000256" key="1">
    <source>
        <dbReference type="ARBA" id="ARBA00004141"/>
    </source>
</evidence>
<evidence type="ECO:0000256" key="4">
    <source>
        <dbReference type="ARBA" id="ARBA00022989"/>
    </source>
</evidence>
<evidence type="ECO:0000256" key="5">
    <source>
        <dbReference type="ARBA" id="ARBA00023136"/>
    </source>
</evidence>
<evidence type="ECO:0000313" key="10">
    <source>
        <dbReference type="Proteomes" id="UP000015101"/>
    </source>
</evidence>
<dbReference type="OMA" id="ATTWIED"/>
<dbReference type="CTD" id="20215591"/>
<feature type="transmembrane region" description="Helical" evidence="6">
    <location>
        <begin position="91"/>
        <end position="116"/>
    </location>
</feature>
<comment type="subcellular location">
    <subcellularLocation>
        <location evidence="1">Membrane</location>
        <topology evidence="1">Multi-pass membrane protein</topology>
    </subcellularLocation>
</comment>
<organism evidence="9 10">
    <name type="scientific">Helobdella robusta</name>
    <name type="common">Californian leech</name>
    <dbReference type="NCBI Taxonomy" id="6412"/>
    <lineage>
        <taxon>Eukaryota</taxon>
        <taxon>Metazoa</taxon>
        <taxon>Spiralia</taxon>
        <taxon>Lophotrochozoa</taxon>
        <taxon>Annelida</taxon>
        <taxon>Clitellata</taxon>
        <taxon>Hirudinea</taxon>
        <taxon>Rhynchobdellida</taxon>
        <taxon>Glossiphoniidae</taxon>
        <taxon>Helobdella</taxon>
    </lineage>
</organism>
<dbReference type="GO" id="GO:0022857">
    <property type="term" value="F:transmembrane transporter activity"/>
    <property type="evidence" value="ECO:0000318"/>
    <property type="project" value="GO_Central"/>
</dbReference>
<evidence type="ECO:0000256" key="2">
    <source>
        <dbReference type="ARBA" id="ARBA00022448"/>
    </source>
</evidence>
<evidence type="ECO:0000256" key="3">
    <source>
        <dbReference type="ARBA" id="ARBA00022692"/>
    </source>
</evidence>
<dbReference type="eggNOG" id="KOG1330">
    <property type="taxonomic scope" value="Eukaryota"/>
</dbReference>
<evidence type="ECO:0000256" key="6">
    <source>
        <dbReference type="SAM" id="Phobius"/>
    </source>
</evidence>
<dbReference type="PANTHER" id="PTHR23505:SF79">
    <property type="entry name" value="PROTEIN SPINSTER"/>
    <property type="match status" value="1"/>
</dbReference>
<evidence type="ECO:0008006" key="11">
    <source>
        <dbReference type="Google" id="ProtNLM"/>
    </source>
</evidence>
<feature type="chain" id="PRO_5010981122" description="Major facilitator superfamily (MFS) profile domain-containing protein" evidence="7">
    <location>
        <begin position="18"/>
        <end position="277"/>
    </location>
</feature>
<dbReference type="SUPFAM" id="SSF103473">
    <property type="entry name" value="MFS general substrate transporter"/>
    <property type="match status" value="1"/>
</dbReference>
<dbReference type="STRING" id="6412.T1G3E3"/>
<evidence type="ECO:0000256" key="7">
    <source>
        <dbReference type="SAM" id="SignalP"/>
    </source>
</evidence>
<keyword evidence="2" id="KW-0813">Transport</keyword>
<dbReference type="EMBL" id="KB096457">
    <property type="protein sequence ID" value="ESO04754.1"/>
    <property type="molecule type" value="Genomic_DNA"/>
</dbReference>
<dbReference type="GO" id="GO:0016020">
    <property type="term" value="C:membrane"/>
    <property type="evidence" value="ECO:0000318"/>
    <property type="project" value="GO_Central"/>
</dbReference>
<dbReference type="Proteomes" id="UP000015101">
    <property type="component" value="Unassembled WGS sequence"/>
</dbReference>
<name>T1G3E3_HELRO</name>
<feature type="transmembrane region" description="Helical" evidence="6">
    <location>
        <begin position="128"/>
        <end position="147"/>
    </location>
</feature>
<reference evidence="10" key="1">
    <citation type="submission" date="2012-12" db="EMBL/GenBank/DDBJ databases">
        <authorList>
            <person name="Hellsten U."/>
            <person name="Grimwood J."/>
            <person name="Chapman J.A."/>
            <person name="Shapiro H."/>
            <person name="Aerts A."/>
            <person name="Otillar R.P."/>
            <person name="Terry A.Y."/>
            <person name="Boore J.L."/>
            <person name="Simakov O."/>
            <person name="Marletaz F."/>
            <person name="Cho S.-J."/>
            <person name="Edsinger-Gonzales E."/>
            <person name="Havlak P."/>
            <person name="Kuo D.-H."/>
            <person name="Larsson T."/>
            <person name="Lv J."/>
            <person name="Arendt D."/>
            <person name="Savage R."/>
            <person name="Osoegawa K."/>
            <person name="de Jong P."/>
            <person name="Lindberg D.R."/>
            <person name="Seaver E.C."/>
            <person name="Weisblat D.A."/>
            <person name="Putnam N.H."/>
            <person name="Grigoriev I.V."/>
            <person name="Rokhsar D.S."/>
        </authorList>
    </citation>
    <scope>NUCLEOTIDE SEQUENCE</scope>
</reference>
<reference evidence="9" key="3">
    <citation type="submission" date="2015-06" db="UniProtKB">
        <authorList>
            <consortium name="EnsemblMetazoa"/>
        </authorList>
    </citation>
    <scope>IDENTIFICATION</scope>
</reference>
<dbReference type="RefSeq" id="XP_009017333.1">
    <property type="nucleotide sequence ID" value="XM_009019085.1"/>
</dbReference>
<proteinExistence type="predicted"/>
<keyword evidence="10" id="KW-1185">Reference proteome</keyword>
<dbReference type="GeneID" id="20215591"/>
<evidence type="ECO:0000313" key="8">
    <source>
        <dbReference type="EMBL" id="ESO04754.1"/>
    </source>
</evidence>
<keyword evidence="5 6" id="KW-0472">Membrane</keyword>
<dbReference type="EnsemblMetazoa" id="HelroT78664">
    <property type="protein sequence ID" value="HelroP78664"/>
    <property type="gene ID" value="HelroG78664"/>
</dbReference>
<dbReference type="InParanoid" id="T1G3E3"/>
<sequence length="277" mass="30510">QLTPILCLISSLLICTAVYEPSRGASDHSNYLEATTWIEDMKYLFTHKSFLLVSLGFTAVAFVTGSLALWAPQYVYYSILVQPNQADDSRFVSMIFGVITVVSGILGVTLGSGAAGLLRRKTSLADPYVCAFGMISSAPFLFLALYLSRYNTVLCIFLGETLLFLNWALVSDMLLYLVVPTRRSTAASLQILMSHALGDAGSPTLVGLVSDSIKRSFNSTTHDIMMNYQSLQFALYMDCFICVVGGGFFLAASLFINRDRRETQRIMKGWSINVLTD</sequence>
<evidence type="ECO:0000313" key="9">
    <source>
        <dbReference type="EnsemblMetazoa" id="HelroP78664"/>
    </source>
</evidence>
<feature type="transmembrane region" description="Helical" evidence="6">
    <location>
        <begin position="233"/>
        <end position="256"/>
    </location>
</feature>
<feature type="transmembrane region" description="Helical" evidence="6">
    <location>
        <begin position="191"/>
        <end position="213"/>
    </location>
</feature>
<dbReference type="AlphaFoldDB" id="T1G3E3"/>
<feature type="transmembrane region" description="Helical" evidence="6">
    <location>
        <begin position="50"/>
        <end position="71"/>
    </location>
</feature>
<feature type="signal peptide" evidence="7">
    <location>
        <begin position="1"/>
        <end position="17"/>
    </location>
</feature>
<accession>T1G3E3</accession>
<dbReference type="CDD" id="cd17328">
    <property type="entry name" value="MFS_spinster_like"/>
    <property type="match status" value="1"/>
</dbReference>
<keyword evidence="7" id="KW-0732">Signal</keyword>
<dbReference type="InterPro" id="IPR044770">
    <property type="entry name" value="MFS_spinster-like"/>
</dbReference>
<keyword evidence="4 6" id="KW-1133">Transmembrane helix</keyword>
<dbReference type="InterPro" id="IPR036259">
    <property type="entry name" value="MFS_trans_sf"/>
</dbReference>
<dbReference type="KEGG" id="hro:HELRODRAFT_78664"/>
<dbReference type="OrthoDB" id="6770063at2759"/>
<feature type="transmembrane region" description="Helical" evidence="6">
    <location>
        <begin position="153"/>
        <end position="179"/>
    </location>
</feature>
<dbReference type="EMBL" id="AMQM01004208">
    <property type="status" value="NOT_ANNOTATED_CDS"/>
    <property type="molecule type" value="Genomic_DNA"/>
</dbReference>
<reference evidence="8 10" key="2">
    <citation type="journal article" date="2013" name="Nature">
        <title>Insights into bilaterian evolution from three spiralian genomes.</title>
        <authorList>
            <person name="Simakov O."/>
            <person name="Marletaz F."/>
            <person name="Cho S.J."/>
            <person name="Edsinger-Gonzales E."/>
            <person name="Havlak P."/>
            <person name="Hellsten U."/>
            <person name="Kuo D.H."/>
            <person name="Larsson T."/>
            <person name="Lv J."/>
            <person name="Arendt D."/>
            <person name="Savage R."/>
            <person name="Osoegawa K."/>
            <person name="de Jong P."/>
            <person name="Grimwood J."/>
            <person name="Chapman J.A."/>
            <person name="Shapiro H."/>
            <person name="Aerts A."/>
            <person name="Otillar R.P."/>
            <person name="Terry A.Y."/>
            <person name="Boore J.L."/>
            <person name="Grigoriev I.V."/>
            <person name="Lindberg D.R."/>
            <person name="Seaver E.C."/>
            <person name="Weisblat D.A."/>
            <person name="Putnam N.H."/>
            <person name="Rokhsar D.S."/>
        </authorList>
    </citation>
    <scope>NUCLEOTIDE SEQUENCE</scope>
</reference>
<dbReference type="Gene3D" id="1.20.1250.20">
    <property type="entry name" value="MFS general substrate transporter like domains"/>
    <property type="match status" value="1"/>
</dbReference>
<keyword evidence="3 6" id="KW-0812">Transmembrane</keyword>